<keyword evidence="2" id="KW-0677">Repeat</keyword>
<dbReference type="PANTHER" id="PTHR22889">
    <property type="entry name" value="WD REPEAT-CONTAINING PROTEIN 89"/>
    <property type="match status" value="1"/>
</dbReference>
<evidence type="ECO:0000256" key="3">
    <source>
        <dbReference type="SAM" id="MobiDB-lite"/>
    </source>
</evidence>
<feature type="region of interest" description="Disordered" evidence="3">
    <location>
        <begin position="409"/>
        <end position="443"/>
    </location>
</feature>
<dbReference type="InterPro" id="IPR001680">
    <property type="entry name" value="WD40_rpt"/>
</dbReference>
<evidence type="ECO:0000313" key="5">
    <source>
        <dbReference type="Proteomes" id="UP000274082"/>
    </source>
</evidence>
<dbReference type="InterPro" id="IPR036322">
    <property type="entry name" value="WD40_repeat_dom_sf"/>
</dbReference>
<dbReference type="EMBL" id="CP029531">
    <property type="protein sequence ID" value="AYU81821.1"/>
    <property type="molecule type" value="Genomic_DNA"/>
</dbReference>
<evidence type="ECO:0000256" key="2">
    <source>
        <dbReference type="ARBA" id="ARBA00022737"/>
    </source>
</evidence>
<evidence type="ECO:0000256" key="1">
    <source>
        <dbReference type="ARBA" id="ARBA00022574"/>
    </source>
</evidence>
<sequence>MNGGFRSRYGRGKTPSLSAHSAWRRSLTLPLCWLLRRQLSRAHDHLVSALYFVDALCCYPHPTSGTHAHTPTCSTMNLLHLVQTSYEPGAYIMDGCLCNGSSSLALSLSTQAIRLYDTQAATFLGDIKEHTQPIQDLVATPAQPSMLYSCQRDCGVMVTDLRQARAVHFLCDMCSSGAVSSSIGVTPSAPLLAIAADRDIHLVDTRTWCSVKCLDQLHVDEVSRLRFLDDKILCSAGEDQMINFLSVEEGVIDDDVLLQAVNCGEVVTKMSCFPELGVMTMVGSCENGYVFPHDLEQRETRHGRPSFEMYLVDWCVVSGQLHLVSGVRDNSGDAGPLQVLNWATGQTQVLPKVHKELGRVAIGFGNRLITGGEDGMLAYWKHGDLLPSEIATSVGYSAHRTGCGKVFASSRTHEGQDSGGCGGGRVGGRGSGGPHRGGGGRPY</sequence>
<feature type="compositionally biased region" description="Gly residues" evidence="3">
    <location>
        <begin position="417"/>
        <end position="443"/>
    </location>
</feature>
<name>A0A3Q8IDA1_LEIDO</name>
<evidence type="ECO:0000313" key="4">
    <source>
        <dbReference type="EMBL" id="AYU81821.1"/>
    </source>
</evidence>
<evidence type="ECO:0008006" key="6">
    <source>
        <dbReference type="Google" id="ProtNLM"/>
    </source>
</evidence>
<dbReference type="VEuPathDB" id="TriTrypDB:LdCL_320033000"/>
<protein>
    <recommendedName>
        <fullName evidence="6">WD domain, G-beta repeat family protein</fullName>
    </recommendedName>
</protein>
<gene>
    <name evidence="4" type="ORF">LdCL_320033000</name>
</gene>
<dbReference type="PANTHER" id="PTHR22889:SF0">
    <property type="entry name" value="WD REPEAT-CONTAINING PROTEIN 89"/>
    <property type="match status" value="1"/>
</dbReference>
<dbReference type="Proteomes" id="UP000274082">
    <property type="component" value="Chromosome 32"/>
</dbReference>
<dbReference type="AlphaFoldDB" id="A0A3Q8IDA1"/>
<dbReference type="InterPro" id="IPR015943">
    <property type="entry name" value="WD40/YVTN_repeat-like_dom_sf"/>
</dbReference>
<dbReference type="SMART" id="SM00320">
    <property type="entry name" value="WD40"/>
    <property type="match status" value="3"/>
</dbReference>
<dbReference type="SUPFAM" id="SSF50978">
    <property type="entry name" value="WD40 repeat-like"/>
    <property type="match status" value="1"/>
</dbReference>
<dbReference type="VEuPathDB" id="TriTrypDB:LdBPK_322720.1"/>
<dbReference type="OrthoDB" id="25131at2759"/>
<organism evidence="4 5">
    <name type="scientific">Leishmania donovani</name>
    <dbReference type="NCBI Taxonomy" id="5661"/>
    <lineage>
        <taxon>Eukaryota</taxon>
        <taxon>Discoba</taxon>
        <taxon>Euglenozoa</taxon>
        <taxon>Kinetoplastea</taxon>
        <taxon>Metakinetoplastina</taxon>
        <taxon>Trypanosomatida</taxon>
        <taxon>Trypanosomatidae</taxon>
        <taxon>Leishmaniinae</taxon>
        <taxon>Leishmania</taxon>
    </lineage>
</organism>
<keyword evidence="5" id="KW-1185">Reference proteome</keyword>
<accession>A0A3Q8IDA1</accession>
<dbReference type="Gene3D" id="2.130.10.10">
    <property type="entry name" value="YVTN repeat-like/Quinoprotein amine dehydrogenase"/>
    <property type="match status" value="1"/>
</dbReference>
<reference evidence="4 5" key="1">
    <citation type="journal article" date="2018" name="Sci. Rep.">
        <title>A complete Leishmania donovani reference genome identifies novel genetic variations associated with virulence.</title>
        <authorList>
            <person name="Lypaczewski P."/>
            <person name="Hoshizaki J."/>
            <person name="Zhang W.-W."/>
            <person name="McCall L.-I."/>
            <person name="Torcivia-Rodriguez J."/>
            <person name="Simonyan V."/>
            <person name="Kaur A."/>
            <person name="Dewar K."/>
            <person name="Matlashewski G."/>
        </authorList>
    </citation>
    <scope>NUCLEOTIDE SEQUENCE [LARGE SCALE GENOMIC DNA]</scope>
    <source>
        <strain evidence="4 5">LdCL</strain>
    </source>
</reference>
<keyword evidence="1" id="KW-0853">WD repeat</keyword>
<dbReference type="InterPro" id="IPR039328">
    <property type="entry name" value="WDR89"/>
</dbReference>
<dbReference type="VEuPathDB" id="TriTrypDB:LDHU3_32.3390"/>
<proteinExistence type="predicted"/>